<gene>
    <name evidence="1" type="ORF">H4W30_002082</name>
</gene>
<dbReference type="EMBL" id="JADBEJ010000003">
    <property type="protein sequence ID" value="MBE1575035.1"/>
    <property type="molecule type" value="Genomic_DNA"/>
</dbReference>
<proteinExistence type="predicted"/>
<reference evidence="1 2" key="1">
    <citation type="submission" date="2020-10" db="EMBL/GenBank/DDBJ databases">
        <title>Sequencing the genomes of 1000 actinobacteria strains.</title>
        <authorList>
            <person name="Klenk H.-P."/>
        </authorList>
    </citation>
    <scope>NUCLEOTIDE SEQUENCE [LARGE SCALE GENOMIC DNA]</scope>
    <source>
        <strain evidence="1 2">DSM 46661</strain>
    </source>
</reference>
<sequence>MIKIYGASDDLIEVDGDIRAEFPVTDTGEDGVLLAVSSGVVIRIRYRTCWRIDLVTGAGVEIVPCPEDDEDNYSDVATITDPVTWIVCRDEFVKA</sequence>
<dbReference type="Proteomes" id="UP000656548">
    <property type="component" value="Unassembled WGS sequence"/>
</dbReference>
<protein>
    <submittedName>
        <fullName evidence="1">Uncharacterized protein</fullName>
    </submittedName>
</protein>
<keyword evidence="2" id="KW-1185">Reference proteome</keyword>
<accession>A0ABR9L443</accession>
<evidence type="ECO:0000313" key="2">
    <source>
        <dbReference type="Proteomes" id="UP000656548"/>
    </source>
</evidence>
<dbReference type="RefSeq" id="WP_191334913.1">
    <property type="nucleotide sequence ID" value="NZ_JADBEJ010000003.1"/>
</dbReference>
<name>A0ABR9L443_9PSEU</name>
<organism evidence="1 2">
    <name type="scientific">Amycolatopsis roodepoortensis</name>
    <dbReference type="NCBI Taxonomy" id="700274"/>
    <lineage>
        <taxon>Bacteria</taxon>
        <taxon>Bacillati</taxon>
        <taxon>Actinomycetota</taxon>
        <taxon>Actinomycetes</taxon>
        <taxon>Pseudonocardiales</taxon>
        <taxon>Pseudonocardiaceae</taxon>
        <taxon>Amycolatopsis</taxon>
    </lineage>
</organism>
<comment type="caution">
    <text evidence="1">The sequence shown here is derived from an EMBL/GenBank/DDBJ whole genome shotgun (WGS) entry which is preliminary data.</text>
</comment>
<evidence type="ECO:0000313" key="1">
    <source>
        <dbReference type="EMBL" id="MBE1575035.1"/>
    </source>
</evidence>